<dbReference type="VEuPathDB" id="MicrosporidiaDB:NBO_1157g0001"/>
<keyword evidence="1" id="KW-1133">Transmembrane helix</keyword>
<reference evidence="2 3" key="1">
    <citation type="journal article" date="2013" name="BMC Genomics">
        <title>Comparative genomics of parasitic silkworm microsporidia reveal an association between genome expansion and host adaptation.</title>
        <authorList>
            <person name="Pan G."/>
            <person name="Xu J."/>
            <person name="Li T."/>
            <person name="Xia Q."/>
            <person name="Liu S.L."/>
            <person name="Zhang G."/>
            <person name="Li S."/>
            <person name="Li C."/>
            <person name="Liu H."/>
            <person name="Yang L."/>
            <person name="Liu T."/>
            <person name="Zhang X."/>
            <person name="Wu Z."/>
            <person name="Fan W."/>
            <person name="Dang X."/>
            <person name="Xiang H."/>
            <person name="Tao M."/>
            <person name="Li Y."/>
            <person name="Hu J."/>
            <person name="Li Z."/>
            <person name="Lin L."/>
            <person name="Luo J."/>
            <person name="Geng L."/>
            <person name="Wang L."/>
            <person name="Long M."/>
            <person name="Wan Y."/>
            <person name="He N."/>
            <person name="Zhang Z."/>
            <person name="Lu C."/>
            <person name="Keeling P.J."/>
            <person name="Wang J."/>
            <person name="Xiang Z."/>
            <person name="Zhou Z."/>
        </authorList>
    </citation>
    <scope>NUCLEOTIDE SEQUENCE [LARGE SCALE GENOMIC DNA]</scope>
    <source>
        <strain evidence="3">CQ1 / CVCC 102059</strain>
    </source>
</reference>
<evidence type="ECO:0000256" key="1">
    <source>
        <dbReference type="SAM" id="Phobius"/>
    </source>
</evidence>
<gene>
    <name evidence="2" type="ORF">NBO_1157g0001</name>
</gene>
<accession>R0M0D6</accession>
<organism evidence="2 3">
    <name type="scientific">Nosema bombycis (strain CQ1 / CVCC 102059)</name>
    <name type="common">Microsporidian parasite</name>
    <name type="synonym">Pebrine of silkworm</name>
    <dbReference type="NCBI Taxonomy" id="578461"/>
    <lineage>
        <taxon>Eukaryota</taxon>
        <taxon>Fungi</taxon>
        <taxon>Fungi incertae sedis</taxon>
        <taxon>Microsporidia</taxon>
        <taxon>Nosematidae</taxon>
        <taxon>Nosema</taxon>
    </lineage>
</organism>
<sequence length="202" mass="24305">MYFIFSISIKTQLLTPLLFFMFLTTICILGLNFYRPIMIVYPIDLYYEPSYKYDLLYLTYLITKNIKEILRIDQIIVIPKEVNYDLYNKILENFSNFMNFYKNLEPEGEYKNEIFHFKHRFTKLSIISAYELFKKLKEGKKEEVISYNMESSQVGIKANDLAACKGFKYAPKTLGEFYKKYKNKVKYLKMKKEAKETEFNHK</sequence>
<evidence type="ECO:0000313" key="2">
    <source>
        <dbReference type="EMBL" id="EOB11469.1"/>
    </source>
</evidence>
<dbReference type="Proteomes" id="UP000016927">
    <property type="component" value="Unassembled WGS sequence"/>
</dbReference>
<keyword evidence="1" id="KW-0472">Membrane</keyword>
<keyword evidence="3" id="KW-1185">Reference proteome</keyword>
<evidence type="ECO:0000313" key="3">
    <source>
        <dbReference type="Proteomes" id="UP000016927"/>
    </source>
</evidence>
<dbReference type="EMBL" id="KB910064">
    <property type="protein sequence ID" value="EOB11469.1"/>
    <property type="molecule type" value="Genomic_DNA"/>
</dbReference>
<proteinExistence type="predicted"/>
<dbReference type="HOGENOM" id="CLU_1354971_0_0_1"/>
<feature type="transmembrane region" description="Helical" evidence="1">
    <location>
        <begin position="12"/>
        <end position="34"/>
    </location>
</feature>
<dbReference type="OrthoDB" id="2191234at2759"/>
<protein>
    <submittedName>
        <fullName evidence="2">Uncharacterized protein</fullName>
    </submittedName>
</protein>
<name>R0M0D6_NOSB1</name>
<keyword evidence="1" id="KW-0812">Transmembrane</keyword>
<dbReference type="AlphaFoldDB" id="R0M0D6"/>